<accession>A0A2K3K1J7</accession>
<organism evidence="2 3">
    <name type="scientific">Trifolium pratense</name>
    <name type="common">Red clover</name>
    <dbReference type="NCBI Taxonomy" id="57577"/>
    <lineage>
        <taxon>Eukaryota</taxon>
        <taxon>Viridiplantae</taxon>
        <taxon>Streptophyta</taxon>
        <taxon>Embryophyta</taxon>
        <taxon>Tracheophyta</taxon>
        <taxon>Spermatophyta</taxon>
        <taxon>Magnoliopsida</taxon>
        <taxon>eudicotyledons</taxon>
        <taxon>Gunneridae</taxon>
        <taxon>Pentapetalae</taxon>
        <taxon>rosids</taxon>
        <taxon>fabids</taxon>
        <taxon>Fabales</taxon>
        <taxon>Fabaceae</taxon>
        <taxon>Papilionoideae</taxon>
        <taxon>50 kb inversion clade</taxon>
        <taxon>NPAAA clade</taxon>
        <taxon>Hologalegina</taxon>
        <taxon>IRL clade</taxon>
        <taxon>Trifolieae</taxon>
        <taxon>Trifolium</taxon>
    </lineage>
</organism>
<dbReference type="Proteomes" id="UP000236291">
    <property type="component" value="Unassembled WGS sequence"/>
</dbReference>
<feature type="region of interest" description="Disordered" evidence="1">
    <location>
        <begin position="1"/>
        <end position="60"/>
    </location>
</feature>
<reference evidence="2 3" key="2">
    <citation type="journal article" date="2017" name="Front. Plant Sci.">
        <title>Gene Classification and Mining of Molecular Markers Useful in Red Clover (Trifolium pratense) Breeding.</title>
        <authorList>
            <person name="Istvanek J."/>
            <person name="Dluhosova J."/>
            <person name="Dluhos P."/>
            <person name="Patkova L."/>
            <person name="Nedelnik J."/>
            <person name="Repkova J."/>
        </authorList>
    </citation>
    <scope>NUCLEOTIDE SEQUENCE [LARGE SCALE GENOMIC DNA]</scope>
    <source>
        <strain evidence="3">cv. Tatra</strain>
        <tissue evidence="2">Young leaves</tissue>
    </source>
</reference>
<evidence type="ECO:0000313" key="3">
    <source>
        <dbReference type="Proteomes" id="UP000236291"/>
    </source>
</evidence>
<evidence type="ECO:0000313" key="2">
    <source>
        <dbReference type="EMBL" id="PNX60179.1"/>
    </source>
</evidence>
<feature type="non-terminal residue" evidence="2">
    <location>
        <position position="80"/>
    </location>
</feature>
<dbReference type="AlphaFoldDB" id="A0A2K3K1J7"/>
<sequence>MVVISSQSSGNMDDSTESIQHFLLQNGEPEVQSDEVQSEDEETESDEVQSDESGCSFDDNKAVNSLEDITCIDFKEMNID</sequence>
<name>A0A2K3K1J7_TRIPR</name>
<feature type="compositionally biased region" description="Acidic residues" evidence="1">
    <location>
        <begin position="31"/>
        <end position="50"/>
    </location>
</feature>
<proteinExistence type="predicted"/>
<reference evidence="2 3" key="1">
    <citation type="journal article" date="2014" name="Am. J. Bot.">
        <title>Genome assembly and annotation for red clover (Trifolium pratense; Fabaceae).</title>
        <authorList>
            <person name="Istvanek J."/>
            <person name="Jaros M."/>
            <person name="Krenek A."/>
            <person name="Repkova J."/>
        </authorList>
    </citation>
    <scope>NUCLEOTIDE SEQUENCE [LARGE SCALE GENOMIC DNA]</scope>
    <source>
        <strain evidence="3">cv. Tatra</strain>
        <tissue evidence="2">Young leaves</tissue>
    </source>
</reference>
<feature type="compositionally biased region" description="Polar residues" evidence="1">
    <location>
        <begin position="1"/>
        <end position="19"/>
    </location>
</feature>
<comment type="caution">
    <text evidence="2">The sequence shown here is derived from an EMBL/GenBank/DDBJ whole genome shotgun (WGS) entry which is preliminary data.</text>
</comment>
<gene>
    <name evidence="2" type="ORF">L195_g060057</name>
</gene>
<evidence type="ECO:0000256" key="1">
    <source>
        <dbReference type="SAM" id="MobiDB-lite"/>
    </source>
</evidence>
<protein>
    <submittedName>
        <fullName evidence="2">Uncharacterized protein</fullName>
    </submittedName>
</protein>
<dbReference type="EMBL" id="ASHM01135445">
    <property type="protein sequence ID" value="PNX60179.1"/>
    <property type="molecule type" value="Genomic_DNA"/>
</dbReference>